<dbReference type="PANTHER" id="PTHR22931">
    <property type="entry name" value="PHOSPHOENOLPYRUVATE DIKINASE-RELATED"/>
    <property type="match status" value="1"/>
</dbReference>
<proteinExistence type="predicted"/>
<dbReference type="Proteomes" id="UP001642484">
    <property type="component" value="Unassembled WGS sequence"/>
</dbReference>
<protein>
    <recommendedName>
        <fullName evidence="3">Pyruvate, phosphate dikinase</fullName>
    </recommendedName>
</protein>
<dbReference type="SUPFAM" id="SSF56059">
    <property type="entry name" value="Glutathione synthetase ATP-binding domain-like"/>
    <property type="match status" value="1"/>
</dbReference>
<evidence type="ECO:0008006" key="3">
    <source>
        <dbReference type="Google" id="ProtNLM"/>
    </source>
</evidence>
<dbReference type="PANTHER" id="PTHR22931:SF9">
    <property type="entry name" value="PYRUVATE, PHOSPHATE DIKINASE 1, CHLOROPLASTIC"/>
    <property type="match status" value="1"/>
</dbReference>
<reference evidence="1 2" key="1">
    <citation type="submission" date="2024-02" db="EMBL/GenBank/DDBJ databases">
        <authorList>
            <person name="Chen Y."/>
            <person name="Shah S."/>
            <person name="Dougan E. K."/>
            <person name="Thang M."/>
            <person name="Chan C."/>
        </authorList>
    </citation>
    <scope>NUCLEOTIDE SEQUENCE [LARGE SCALE GENOMIC DNA]</scope>
</reference>
<dbReference type="Gene3D" id="3.30.1490.20">
    <property type="entry name" value="ATP-grasp fold, A domain"/>
    <property type="match status" value="1"/>
</dbReference>
<evidence type="ECO:0000313" key="1">
    <source>
        <dbReference type="EMBL" id="CAK9050642.1"/>
    </source>
</evidence>
<comment type="caution">
    <text evidence="1">The sequence shown here is derived from an EMBL/GenBank/DDBJ whole genome shotgun (WGS) entry which is preliminary data.</text>
</comment>
<evidence type="ECO:0000313" key="2">
    <source>
        <dbReference type="Proteomes" id="UP001642484"/>
    </source>
</evidence>
<gene>
    <name evidence="1" type="ORF">CCMP2556_LOCUS25797</name>
</gene>
<keyword evidence="2" id="KW-1185">Reference proteome</keyword>
<sequence>MASIGLPVPPGFTLTTEVCTHFYQNECNYPKELTQQVEEALSLVQQRTGRVFGDETNPLLVS</sequence>
<dbReference type="InterPro" id="IPR010121">
    <property type="entry name" value="Pyruvate_phosphate_dikinase"/>
</dbReference>
<name>A0ABP0MIX2_9DINO</name>
<organism evidence="1 2">
    <name type="scientific">Durusdinium trenchii</name>
    <dbReference type="NCBI Taxonomy" id="1381693"/>
    <lineage>
        <taxon>Eukaryota</taxon>
        <taxon>Sar</taxon>
        <taxon>Alveolata</taxon>
        <taxon>Dinophyceae</taxon>
        <taxon>Suessiales</taxon>
        <taxon>Symbiodiniaceae</taxon>
        <taxon>Durusdinium</taxon>
    </lineage>
</organism>
<feature type="non-terminal residue" evidence="1">
    <location>
        <position position="62"/>
    </location>
</feature>
<dbReference type="EMBL" id="CAXAMN010017509">
    <property type="protein sequence ID" value="CAK9050642.1"/>
    <property type="molecule type" value="Genomic_DNA"/>
</dbReference>
<dbReference type="InterPro" id="IPR013815">
    <property type="entry name" value="ATP_grasp_subdomain_1"/>
</dbReference>
<accession>A0ABP0MIX2</accession>